<protein>
    <submittedName>
        <fullName evidence="5">LacI family DNA-binding transcriptional regulator</fullName>
    </submittedName>
</protein>
<keyword evidence="2 5" id="KW-0238">DNA-binding</keyword>
<evidence type="ECO:0000313" key="5">
    <source>
        <dbReference type="EMBL" id="MEI9404805.1"/>
    </source>
</evidence>
<gene>
    <name evidence="5" type="ORF">O7A05_21960</name>
</gene>
<dbReference type="InterPro" id="IPR000843">
    <property type="entry name" value="HTH_LacI"/>
</dbReference>
<dbReference type="Pfam" id="PF00356">
    <property type="entry name" value="LacI"/>
    <property type="match status" value="1"/>
</dbReference>
<feature type="domain" description="HTH lacI-type" evidence="4">
    <location>
        <begin position="5"/>
        <end position="62"/>
    </location>
</feature>
<comment type="caution">
    <text evidence="5">The sequence shown here is derived from an EMBL/GenBank/DDBJ whole genome shotgun (WGS) entry which is preliminary data.</text>
</comment>
<dbReference type="Proteomes" id="UP001366503">
    <property type="component" value="Unassembled WGS sequence"/>
</dbReference>
<dbReference type="EMBL" id="JAPYKO010000016">
    <property type="protein sequence ID" value="MEI9404805.1"/>
    <property type="molecule type" value="Genomic_DNA"/>
</dbReference>
<evidence type="ECO:0000256" key="3">
    <source>
        <dbReference type="ARBA" id="ARBA00023163"/>
    </source>
</evidence>
<dbReference type="PANTHER" id="PTHR30146:SF152">
    <property type="entry name" value="TRANSCRIPTIONAL REGULATORY PROTEIN"/>
    <property type="match status" value="1"/>
</dbReference>
<dbReference type="SMART" id="SM00354">
    <property type="entry name" value="HTH_LACI"/>
    <property type="match status" value="1"/>
</dbReference>
<dbReference type="RefSeq" id="WP_337095040.1">
    <property type="nucleotide sequence ID" value="NZ_JAPYKO010000016.1"/>
</dbReference>
<dbReference type="InterPro" id="IPR028082">
    <property type="entry name" value="Peripla_BP_I"/>
</dbReference>
<proteinExistence type="predicted"/>
<keyword evidence="3" id="KW-0804">Transcription</keyword>
<evidence type="ECO:0000256" key="1">
    <source>
        <dbReference type="ARBA" id="ARBA00023015"/>
    </source>
</evidence>
<dbReference type="SUPFAM" id="SSF53822">
    <property type="entry name" value="Periplasmic binding protein-like I"/>
    <property type="match status" value="1"/>
</dbReference>
<evidence type="ECO:0000256" key="2">
    <source>
        <dbReference type="ARBA" id="ARBA00023125"/>
    </source>
</evidence>
<evidence type="ECO:0000259" key="4">
    <source>
        <dbReference type="PROSITE" id="PS50932"/>
    </source>
</evidence>
<dbReference type="PROSITE" id="PS50932">
    <property type="entry name" value="HTH_LACI_2"/>
    <property type="match status" value="1"/>
</dbReference>
<dbReference type="CDD" id="cd01392">
    <property type="entry name" value="HTH_LacI"/>
    <property type="match status" value="1"/>
</dbReference>
<dbReference type="InterPro" id="IPR010982">
    <property type="entry name" value="Lambda_DNA-bd_dom_sf"/>
</dbReference>
<keyword evidence="6" id="KW-1185">Reference proteome</keyword>
<dbReference type="CDD" id="cd06307">
    <property type="entry name" value="PBP1_sugar_binding"/>
    <property type="match status" value="1"/>
</dbReference>
<organism evidence="5 6">
    <name type="scientific">Mesorhizobium argentiipisi</name>
    <dbReference type="NCBI Taxonomy" id="3015175"/>
    <lineage>
        <taxon>Bacteria</taxon>
        <taxon>Pseudomonadati</taxon>
        <taxon>Pseudomonadota</taxon>
        <taxon>Alphaproteobacteria</taxon>
        <taxon>Hyphomicrobiales</taxon>
        <taxon>Phyllobacteriaceae</taxon>
        <taxon>Mesorhizobium</taxon>
    </lineage>
</organism>
<evidence type="ECO:0000313" key="6">
    <source>
        <dbReference type="Proteomes" id="UP001366503"/>
    </source>
</evidence>
<dbReference type="InterPro" id="IPR025997">
    <property type="entry name" value="SBP_2_dom"/>
</dbReference>
<dbReference type="GO" id="GO:0003677">
    <property type="term" value="F:DNA binding"/>
    <property type="evidence" value="ECO:0007669"/>
    <property type="project" value="UniProtKB-KW"/>
</dbReference>
<name>A0ABU8KHB4_9HYPH</name>
<dbReference type="PROSITE" id="PS00356">
    <property type="entry name" value="HTH_LACI_1"/>
    <property type="match status" value="1"/>
</dbReference>
<dbReference type="PANTHER" id="PTHR30146">
    <property type="entry name" value="LACI-RELATED TRANSCRIPTIONAL REPRESSOR"/>
    <property type="match status" value="1"/>
</dbReference>
<accession>A0ABU8KHB4</accession>
<dbReference type="Gene3D" id="1.10.260.40">
    <property type="entry name" value="lambda repressor-like DNA-binding domains"/>
    <property type="match status" value="1"/>
</dbReference>
<dbReference type="Pfam" id="PF13407">
    <property type="entry name" value="Peripla_BP_4"/>
    <property type="match status" value="1"/>
</dbReference>
<reference evidence="5 6" key="1">
    <citation type="submission" date="2022-12" db="EMBL/GenBank/DDBJ databases">
        <authorList>
            <person name="Muema E."/>
        </authorList>
    </citation>
    <scope>NUCLEOTIDE SEQUENCE [LARGE SCALE GENOMIC DNA]</scope>
    <source>
        <strain evidence="6">1330</strain>
    </source>
</reference>
<dbReference type="Gene3D" id="3.40.50.2300">
    <property type="match status" value="2"/>
</dbReference>
<dbReference type="SUPFAM" id="SSF47413">
    <property type="entry name" value="lambda repressor-like DNA-binding domains"/>
    <property type="match status" value="1"/>
</dbReference>
<sequence>MTSRITLSDVAARAGVGSATVDRVINERGNVSEEVSRRVLKAARELGLKRILPSPHRSIVRLNVILARPELPLIHRMGFEFRRLAPRMQHSITIHRTFLKDEEPATIAAALKRGSYDAVIVYAQDHPLIQAAIADLAKEHRPVVTMISDLPGSDRLSYAGTDHYKAGRSAGYFLGLMSTPGKVVVLCNHLGFQSHFERVRGLKDQLADGAPQLSLAQIVEGSDDPVRSEIRLKEAFRQHPETVAVYNVGAGNRGVVAALKAQLLPRRPIFIGHELTAYTHAYLKEGLMTLTIDQSPELQAQFALDVLMNHFGFEEATRVVPPYVSTVPIVLYGPQNLPEHPPE</sequence>
<keyword evidence="1" id="KW-0805">Transcription regulation</keyword>